<dbReference type="PANTHER" id="PTHR31885:SF6">
    <property type="entry name" value="GH04784P"/>
    <property type="match status" value="1"/>
</dbReference>
<evidence type="ECO:0000313" key="7">
    <source>
        <dbReference type="EMBL" id="TQL85459.1"/>
    </source>
</evidence>
<dbReference type="PANTHER" id="PTHR31885">
    <property type="entry name" value="GH04784P"/>
    <property type="match status" value="1"/>
</dbReference>
<comment type="similarity">
    <text evidence="2">Belongs to the TMEM86 family.</text>
</comment>
<name>A0A543BKV4_9MICO</name>
<proteinExistence type="inferred from homology"/>
<dbReference type="GO" id="GO:0016020">
    <property type="term" value="C:membrane"/>
    <property type="evidence" value="ECO:0007669"/>
    <property type="project" value="UniProtKB-SubCell"/>
</dbReference>
<evidence type="ECO:0000313" key="8">
    <source>
        <dbReference type="Proteomes" id="UP000317209"/>
    </source>
</evidence>
<sequence>MSTSAGHVRRPYDGEMPPRAPISPLAWWFAPYILVSAAHVVLLAIGSPIAGPTKLLLMPLLAVPVVVTASRLRPRSAVILVLAALLFSWLGDSVGAFFPAAPELPLMLGFFGIAHLAYIALFARHLARRPFPWWALVYAAWWIGMLLVLGPHTGGLLIAVAVYGLVLAGTAAFSARCHPLIAIGGAFFLASDTILAFRLFLPDSLPAWSNPTIMLTYTLGQGLIVAGAIIALKKRNAE</sequence>
<evidence type="ECO:0000256" key="4">
    <source>
        <dbReference type="ARBA" id="ARBA00022989"/>
    </source>
</evidence>
<accession>A0A543BKV4</accession>
<keyword evidence="4 6" id="KW-1133">Transmembrane helix</keyword>
<feature type="transmembrane region" description="Helical" evidence="6">
    <location>
        <begin position="104"/>
        <end position="124"/>
    </location>
</feature>
<feature type="transmembrane region" description="Helical" evidence="6">
    <location>
        <begin position="79"/>
        <end position="98"/>
    </location>
</feature>
<keyword evidence="5 6" id="KW-0472">Membrane</keyword>
<feature type="transmembrane region" description="Helical" evidence="6">
    <location>
        <begin position="213"/>
        <end position="232"/>
    </location>
</feature>
<gene>
    <name evidence="7" type="ORF">FB560_1072</name>
</gene>
<comment type="caution">
    <text evidence="7">The sequence shown here is derived from an EMBL/GenBank/DDBJ whole genome shotgun (WGS) entry which is preliminary data.</text>
</comment>
<dbReference type="InterPro" id="IPR012506">
    <property type="entry name" value="TMEM86B-like"/>
</dbReference>
<evidence type="ECO:0000256" key="6">
    <source>
        <dbReference type="SAM" id="Phobius"/>
    </source>
</evidence>
<keyword evidence="3 6" id="KW-0812">Transmembrane</keyword>
<feature type="transmembrane region" description="Helical" evidence="6">
    <location>
        <begin position="25"/>
        <end position="49"/>
    </location>
</feature>
<dbReference type="AlphaFoldDB" id="A0A543BKV4"/>
<feature type="transmembrane region" description="Helical" evidence="6">
    <location>
        <begin position="131"/>
        <end position="149"/>
    </location>
</feature>
<comment type="subcellular location">
    <subcellularLocation>
        <location evidence="1">Membrane</location>
        <topology evidence="1">Multi-pass membrane protein</topology>
    </subcellularLocation>
</comment>
<feature type="transmembrane region" description="Helical" evidence="6">
    <location>
        <begin position="155"/>
        <end position="173"/>
    </location>
</feature>
<evidence type="ECO:0000256" key="3">
    <source>
        <dbReference type="ARBA" id="ARBA00022692"/>
    </source>
</evidence>
<evidence type="ECO:0000256" key="5">
    <source>
        <dbReference type="ARBA" id="ARBA00023136"/>
    </source>
</evidence>
<protein>
    <submittedName>
        <fullName evidence="7">Putative membrane protein YhhN</fullName>
    </submittedName>
</protein>
<keyword evidence="8" id="KW-1185">Reference proteome</keyword>
<dbReference type="Pfam" id="PF07947">
    <property type="entry name" value="YhhN"/>
    <property type="match status" value="1"/>
</dbReference>
<reference evidence="7 8" key="1">
    <citation type="submission" date="2019-06" db="EMBL/GenBank/DDBJ databases">
        <title>Sequencing the genomes of 1000 actinobacteria strains.</title>
        <authorList>
            <person name="Klenk H.-P."/>
        </authorList>
    </citation>
    <scope>NUCLEOTIDE SEQUENCE [LARGE SCALE GENOMIC DNA]</scope>
    <source>
        <strain evidence="7 8">DSM 20169</strain>
    </source>
</reference>
<dbReference type="Proteomes" id="UP000317209">
    <property type="component" value="Unassembled WGS sequence"/>
</dbReference>
<feature type="transmembrane region" description="Helical" evidence="6">
    <location>
        <begin position="55"/>
        <end position="72"/>
    </location>
</feature>
<dbReference type="EMBL" id="VFOX01000001">
    <property type="protein sequence ID" value="TQL85459.1"/>
    <property type="molecule type" value="Genomic_DNA"/>
</dbReference>
<evidence type="ECO:0000256" key="2">
    <source>
        <dbReference type="ARBA" id="ARBA00007375"/>
    </source>
</evidence>
<dbReference type="GO" id="GO:0016787">
    <property type="term" value="F:hydrolase activity"/>
    <property type="evidence" value="ECO:0007669"/>
    <property type="project" value="TreeGrafter"/>
</dbReference>
<evidence type="ECO:0000256" key="1">
    <source>
        <dbReference type="ARBA" id="ARBA00004141"/>
    </source>
</evidence>
<organism evidence="7 8">
    <name type="scientific">Microbacterium saperdae</name>
    <dbReference type="NCBI Taxonomy" id="69368"/>
    <lineage>
        <taxon>Bacteria</taxon>
        <taxon>Bacillati</taxon>
        <taxon>Actinomycetota</taxon>
        <taxon>Actinomycetes</taxon>
        <taxon>Micrococcales</taxon>
        <taxon>Microbacteriaceae</taxon>
        <taxon>Microbacterium</taxon>
    </lineage>
</organism>
<feature type="transmembrane region" description="Helical" evidence="6">
    <location>
        <begin position="180"/>
        <end position="201"/>
    </location>
</feature>